<dbReference type="Proteomes" id="UP000039865">
    <property type="component" value="Unassembled WGS sequence"/>
</dbReference>
<keyword evidence="2" id="KW-1185">Reference proteome</keyword>
<accession>A0A078AQ95</accession>
<evidence type="ECO:0000313" key="2">
    <source>
        <dbReference type="Proteomes" id="UP000039865"/>
    </source>
</evidence>
<name>A0A078AQ95_STYLE</name>
<sequence>MGAPNVWPIAYIIKGIQTSLAIGTTQHPLINDYIQNDSRGKASAFQAFGSTTGDMIFQRNLICILRENRNLCKQVKRYYAYKLYDFVDIQFHWNTLCQRFLASLRNCLKLQYLFHSDQFNLYNSNGYDS</sequence>
<proteinExistence type="predicted"/>
<protein>
    <submittedName>
        <fullName evidence="1">Uncharacterized protein</fullName>
    </submittedName>
</protein>
<reference evidence="1 2" key="1">
    <citation type="submission" date="2014-06" db="EMBL/GenBank/DDBJ databases">
        <authorList>
            <person name="Swart Estienne"/>
        </authorList>
    </citation>
    <scope>NUCLEOTIDE SEQUENCE [LARGE SCALE GENOMIC DNA]</scope>
    <source>
        <strain evidence="1 2">130c</strain>
    </source>
</reference>
<dbReference type="OrthoDB" id="310740at2759"/>
<evidence type="ECO:0000313" key="1">
    <source>
        <dbReference type="EMBL" id="CDW83412.1"/>
    </source>
</evidence>
<dbReference type="AlphaFoldDB" id="A0A078AQ95"/>
<dbReference type="EMBL" id="CCKQ01011834">
    <property type="protein sequence ID" value="CDW83412.1"/>
    <property type="molecule type" value="Genomic_DNA"/>
</dbReference>
<dbReference type="InParanoid" id="A0A078AQ95"/>
<organism evidence="1 2">
    <name type="scientific">Stylonychia lemnae</name>
    <name type="common">Ciliate</name>
    <dbReference type="NCBI Taxonomy" id="5949"/>
    <lineage>
        <taxon>Eukaryota</taxon>
        <taxon>Sar</taxon>
        <taxon>Alveolata</taxon>
        <taxon>Ciliophora</taxon>
        <taxon>Intramacronucleata</taxon>
        <taxon>Spirotrichea</taxon>
        <taxon>Stichotrichia</taxon>
        <taxon>Sporadotrichida</taxon>
        <taxon>Oxytrichidae</taxon>
        <taxon>Stylonychinae</taxon>
        <taxon>Stylonychia</taxon>
    </lineage>
</organism>
<gene>
    <name evidence="1" type="primary">Contig10835.g11581</name>
    <name evidence="1" type="ORF">STYLEM_12458</name>
</gene>